<keyword evidence="3" id="KW-1185">Reference proteome</keyword>
<dbReference type="Proteomes" id="UP000001409">
    <property type="component" value="Plasmid pCE2"/>
</dbReference>
<sequence length="94" mass="10139">MNHQHNVNNAPAVNVQGDNNVINQQNQSQLVDDIVSTLREHGETNHADQLEKEKQDNGPKTALTKGMSWVANKAFAPPVLAALAPYIAQAAGMV</sequence>
<geneLocation type="plasmid" evidence="2 3">
    <name>pCE2</name>
</geneLocation>
<accession>Q8FLI3</accession>
<evidence type="ECO:0000313" key="2">
    <source>
        <dbReference type="EMBL" id="BAC19772.1"/>
    </source>
</evidence>
<reference evidence="2 3" key="1">
    <citation type="submission" date="2002-05" db="EMBL/GenBank/DDBJ databases">
        <title>The entire sequence of plasmid maintained by Corynebacterium efficiens YS-314.</title>
        <authorList>
            <person name="Kawarabayasi Y."/>
            <person name="Yamazaki J."/>
            <person name="Hino Y."/>
            <person name="Kikuchi H."/>
        </authorList>
    </citation>
    <scope>NUCLEOTIDE SEQUENCE [LARGE SCALE GENOMIC DNA]</scope>
    <source>
        <strain evidence="3">DSM 44549 / YS-314 / AJ 12310 / JCM 11189 / NBRC 100395</strain>
        <plasmid evidence="3">Plasmid pCE2</plasmid>
    </source>
</reference>
<feature type="region of interest" description="Disordered" evidence="1">
    <location>
        <begin position="38"/>
        <end position="61"/>
    </location>
</feature>
<dbReference type="RefSeq" id="WP_006770514.1">
    <property type="nucleotide sequence ID" value="NC_004319.1"/>
</dbReference>
<dbReference type="KEGG" id="cef:CE2P012"/>
<dbReference type="HOGENOM" id="CLU_2381308_0_0_11"/>
<evidence type="ECO:0000313" key="3">
    <source>
        <dbReference type="Proteomes" id="UP000001409"/>
    </source>
</evidence>
<proteinExistence type="predicted"/>
<keyword evidence="2" id="KW-0614">Plasmid</keyword>
<dbReference type="EMBL" id="AP005225">
    <property type="protein sequence ID" value="BAC19772.1"/>
    <property type="molecule type" value="Genomic_DNA"/>
</dbReference>
<name>Q8FLI3_COREF</name>
<evidence type="ECO:0000256" key="1">
    <source>
        <dbReference type="SAM" id="MobiDB-lite"/>
    </source>
</evidence>
<dbReference type="AlphaFoldDB" id="Q8FLI3"/>
<organism evidence="2 3">
    <name type="scientific">Corynebacterium efficiens (strain DSM 44549 / YS-314 / AJ 12310 / JCM 11189 / NBRC 100395)</name>
    <dbReference type="NCBI Taxonomy" id="196164"/>
    <lineage>
        <taxon>Bacteria</taxon>
        <taxon>Bacillati</taxon>
        <taxon>Actinomycetota</taxon>
        <taxon>Actinomycetes</taxon>
        <taxon>Mycobacteriales</taxon>
        <taxon>Corynebacteriaceae</taxon>
        <taxon>Corynebacterium</taxon>
    </lineage>
</organism>
<accession>C8NSN6</accession>
<feature type="compositionally biased region" description="Basic and acidic residues" evidence="1">
    <location>
        <begin position="38"/>
        <end position="57"/>
    </location>
</feature>
<protein>
    <submittedName>
        <fullName evidence="2">Uncharacterized protein</fullName>
    </submittedName>
</protein>